<dbReference type="OrthoDB" id="9794975at2"/>
<comment type="subunit">
    <text evidence="2">Associates exclusively with 100S ribosomes, which are dimers of 70S ribosomes.</text>
</comment>
<dbReference type="InterPro" id="IPR003489">
    <property type="entry name" value="RHF/RaiA"/>
</dbReference>
<dbReference type="GO" id="GO:0022627">
    <property type="term" value="C:cytosolic small ribosomal subunit"/>
    <property type="evidence" value="ECO:0007669"/>
    <property type="project" value="TreeGrafter"/>
</dbReference>
<organism evidence="6 7">
    <name type="scientific">Oleomonas cavernae</name>
    <dbReference type="NCBI Taxonomy" id="2320859"/>
    <lineage>
        <taxon>Bacteria</taxon>
        <taxon>Pseudomonadati</taxon>
        <taxon>Pseudomonadota</taxon>
        <taxon>Alphaproteobacteria</taxon>
        <taxon>Acetobacterales</taxon>
        <taxon>Acetobacteraceae</taxon>
        <taxon>Oleomonas</taxon>
    </lineage>
</organism>
<dbReference type="HAMAP" id="MF_00839">
    <property type="entry name" value="HPF"/>
    <property type="match status" value="1"/>
</dbReference>
<evidence type="ECO:0000313" key="6">
    <source>
        <dbReference type="EMBL" id="RJF94370.1"/>
    </source>
</evidence>
<evidence type="ECO:0000313" key="7">
    <source>
        <dbReference type="Proteomes" id="UP000284605"/>
    </source>
</evidence>
<dbReference type="RefSeq" id="WP_119775300.1">
    <property type="nucleotide sequence ID" value="NZ_QYUK01000008.1"/>
</dbReference>
<evidence type="ECO:0000256" key="2">
    <source>
        <dbReference type="ARBA" id="ARBA00038695"/>
    </source>
</evidence>
<dbReference type="CDD" id="cd00552">
    <property type="entry name" value="RaiA"/>
    <property type="match status" value="1"/>
</dbReference>
<dbReference type="EMBL" id="QYUK01000008">
    <property type="protein sequence ID" value="RJF94370.1"/>
    <property type="molecule type" value="Genomic_DNA"/>
</dbReference>
<dbReference type="InterPro" id="IPR036567">
    <property type="entry name" value="RHF-like"/>
</dbReference>
<dbReference type="NCBIfam" id="TIGR00741">
    <property type="entry name" value="yfiA"/>
    <property type="match status" value="1"/>
</dbReference>
<comment type="subunit">
    <text evidence="4">Interacts with 100S ribosomes.</text>
</comment>
<evidence type="ECO:0000256" key="1">
    <source>
        <dbReference type="ARBA" id="ARBA00022845"/>
    </source>
</evidence>
<dbReference type="PANTHER" id="PTHR33231:SF1">
    <property type="entry name" value="30S RIBOSOMAL PROTEIN"/>
    <property type="match status" value="1"/>
</dbReference>
<name>A0A418WSY6_9PROT</name>
<gene>
    <name evidence="6" type="primary">raiA</name>
    <name evidence="4" type="synonym">hpf</name>
    <name evidence="6" type="ORF">D3874_00500</name>
</gene>
<dbReference type="AlphaFoldDB" id="A0A418WSY6"/>
<protein>
    <recommendedName>
        <fullName evidence="3 4">Ribosome hibernation promoting factor</fullName>
        <shortName evidence="4">HPF</shortName>
    </recommendedName>
</protein>
<dbReference type="InterPro" id="IPR050574">
    <property type="entry name" value="HPF/YfiA_ribosome-assoc"/>
</dbReference>
<feature type="domain" description="Sigma 54 modulation/S30EA ribosomal protein C-terminal" evidence="5">
    <location>
        <begin position="133"/>
        <end position="185"/>
    </location>
</feature>
<comment type="similarity">
    <text evidence="4">Belongs to the HPF/YfiA ribosome-associated protein family. Long HPF subfamily.</text>
</comment>
<comment type="caution">
    <text evidence="6">The sequence shown here is derived from an EMBL/GenBank/DDBJ whole genome shotgun (WGS) entry which is preliminary data.</text>
</comment>
<dbReference type="Proteomes" id="UP000284605">
    <property type="component" value="Unassembled WGS sequence"/>
</dbReference>
<reference evidence="6 7" key="1">
    <citation type="submission" date="2018-09" db="EMBL/GenBank/DDBJ databases">
        <authorList>
            <person name="Zhu H."/>
        </authorList>
    </citation>
    <scope>NUCLEOTIDE SEQUENCE [LARGE SCALE GENOMIC DNA]</scope>
    <source>
        <strain evidence="6 7">K1W22B-8</strain>
    </source>
</reference>
<evidence type="ECO:0000256" key="3">
    <source>
        <dbReference type="ARBA" id="ARBA00041148"/>
    </source>
</evidence>
<accession>A0A418WSY6</accession>
<dbReference type="Pfam" id="PF16321">
    <property type="entry name" value="Ribosom_S30AE_C"/>
    <property type="match status" value="1"/>
</dbReference>
<dbReference type="InterPro" id="IPR034694">
    <property type="entry name" value="HPF_long/plastid"/>
</dbReference>
<dbReference type="GO" id="GO:0045900">
    <property type="term" value="P:negative regulation of translational elongation"/>
    <property type="evidence" value="ECO:0007669"/>
    <property type="project" value="TreeGrafter"/>
</dbReference>
<comment type="subcellular location">
    <subcellularLocation>
        <location evidence="4">Cytoplasm</location>
    </subcellularLocation>
</comment>
<keyword evidence="7" id="KW-1185">Reference proteome</keyword>
<dbReference type="Gene3D" id="3.30.505.50">
    <property type="entry name" value="Sigma 54 modulation/S30EA ribosomal protein, C-terminal domain"/>
    <property type="match status" value="1"/>
</dbReference>
<proteinExistence type="inferred from homology"/>
<dbReference type="Pfam" id="PF02482">
    <property type="entry name" value="Ribosomal_S30AE"/>
    <property type="match status" value="1"/>
</dbReference>
<keyword evidence="4" id="KW-0963">Cytoplasm</keyword>
<comment type="function">
    <text evidence="4">Required for dimerization of active 70S ribosomes into 100S ribosomes in stationary phase; 100S ribosomes are translationally inactive and sometimes present during exponential growth.</text>
</comment>
<keyword evidence="1 4" id="KW-0810">Translation regulation</keyword>
<sequence>MKLIISGKHIDVGDALRSHVTERLGLVVGKYYDRPIDATVTFSRQAHLFRTDCTVHFGAGLLVNAHSDGTEIYASFDGAAERIEKRLRRYKRRLKDHHNGAKRAVEPAFNYTLAPHDDDEAEEPHVDGANGTPLVIAESDSQIETLTVSEAVMRLDLGEHPAMMFRNSANGGLNVVYRRPDGNIGWIEPNQRAVNGARA</sequence>
<dbReference type="GO" id="GO:0043024">
    <property type="term" value="F:ribosomal small subunit binding"/>
    <property type="evidence" value="ECO:0007669"/>
    <property type="project" value="TreeGrafter"/>
</dbReference>
<evidence type="ECO:0000256" key="4">
    <source>
        <dbReference type="HAMAP-Rule" id="MF_00839"/>
    </source>
</evidence>
<dbReference type="InterPro" id="IPR038416">
    <property type="entry name" value="Ribosom_S30AE_C_sf"/>
</dbReference>
<dbReference type="Gene3D" id="3.30.160.100">
    <property type="entry name" value="Ribosome hibernation promotion factor-like"/>
    <property type="match status" value="1"/>
</dbReference>
<dbReference type="InterPro" id="IPR032528">
    <property type="entry name" value="Ribosom_S30AE_C"/>
</dbReference>
<dbReference type="SUPFAM" id="SSF69754">
    <property type="entry name" value="Ribosome binding protein Y (YfiA homologue)"/>
    <property type="match status" value="1"/>
</dbReference>
<dbReference type="PANTHER" id="PTHR33231">
    <property type="entry name" value="30S RIBOSOMAL PROTEIN"/>
    <property type="match status" value="1"/>
</dbReference>
<evidence type="ECO:0000259" key="5">
    <source>
        <dbReference type="Pfam" id="PF16321"/>
    </source>
</evidence>